<protein>
    <submittedName>
        <fullName evidence="2">DUF2088 domain-containing protein</fullName>
    </submittedName>
</protein>
<dbReference type="Pfam" id="PF09861">
    <property type="entry name" value="Lar_N"/>
    <property type="match status" value="1"/>
</dbReference>
<feature type="domain" description="LarA-like N-terminal" evidence="1">
    <location>
        <begin position="75"/>
        <end position="180"/>
    </location>
</feature>
<evidence type="ECO:0000313" key="2">
    <source>
        <dbReference type="EMBL" id="HGT39881.1"/>
    </source>
</evidence>
<dbReference type="EMBL" id="DSVQ01000015">
    <property type="protein sequence ID" value="HGT39881.1"/>
    <property type="molecule type" value="Genomic_DNA"/>
</dbReference>
<organism evidence="2">
    <name type="scientific">Schlesneria paludicola</name>
    <dbReference type="NCBI Taxonomy" id="360056"/>
    <lineage>
        <taxon>Bacteria</taxon>
        <taxon>Pseudomonadati</taxon>
        <taxon>Planctomycetota</taxon>
        <taxon>Planctomycetia</taxon>
        <taxon>Planctomycetales</taxon>
        <taxon>Planctomycetaceae</taxon>
        <taxon>Schlesneria</taxon>
    </lineage>
</organism>
<accession>A0A7C4QIT6</accession>
<dbReference type="GO" id="GO:0050043">
    <property type="term" value="F:lactate racemase activity"/>
    <property type="evidence" value="ECO:0007669"/>
    <property type="project" value="InterPro"/>
</dbReference>
<gene>
    <name evidence="2" type="ORF">ENS64_11570</name>
</gene>
<reference evidence="2" key="1">
    <citation type="journal article" date="2020" name="mSystems">
        <title>Genome- and Community-Level Interaction Insights into Carbon Utilization and Element Cycling Functions of Hydrothermarchaeota in Hydrothermal Sediment.</title>
        <authorList>
            <person name="Zhou Z."/>
            <person name="Liu Y."/>
            <person name="Xu W."/>
            <person name="Pan J."/>
            <person name="Luo Z.H."/>
            <person name="Li M."/>
        </authorList>
    </citation>
    <scope>NUCLEOTIDE SEQUENCE [LARGE SCALE GENOMIC DNA]</scope>
    <source>
        <strain evidence="2">SpSt-508</strain>
    </source>
</reference>
<evidence type="ECO:0000259" key="1">
    <source>
        <dbReference type="Pfam" id="PF09861"/>
    </source>
</evidence>
<proteinExistence type="predicted"/>
<dbReference type="AlphaFoldDB" id="A0A7C4QIT6"/>
<comment type="caution">
    <text evidence="2">The sequence shown here is derived from an EMBL/GenBank/DDBJ whole genome shotgun (WGS) entry which is preliminary data.</text>
</comment>
<dbReference type="InterPro" id="IPR018657">
    <property type="entry name" value="LarA-like_N"/>
</dbReference>
<dbReference type="Gene3D" id="3.40.50.11440">
    <property type="match status" value="1"/>
</dbReference>
<name>A0A7C4QIT6_9PLAN</name>
<sequence>MSFPRMFRVRQQFDGPRVDDVAGEVRRQLTRLHLEDRIGHGHTVAITAGSRGIANIATIIRGVVDYVKGLGGIPFIVPAMGSHGGGTAEGQTEILAGYGITPAAMGCEIRASMETVIVDRTPQGIPVHFDKHAFQADHVIVVGRVKPHTGFVGDVESGLHKMMLIGLGKHEGAKIYHRAIADYTFMDIITAVAASVIRQCRVVAGLAIVENAYDETALIEAVPPEEFLPRETALLKLANEWLPRLPFAECDLLIIDRIGKNISGTGMDTNVIGRKFNDHAATEKDRARCRRIFVRGLTEETHGNAAGIGLAEFTNQRTIEQVDRRITAINCITGLHPTGAMLPIAFETDREVVAAALSTVGLIEPEAAKVIHIADTLHLAECLVSEAYLPQLRERRDLTALEAPRPMPFDAAGNLLPVLAEQRQ</sequence>